<evidence type="ECO:0000313" key="2">
    <source>
        <dbReference type="Proteomes" id="UP001302602"/>
    </source>
</evidence>
<reference evidence="1" key="2">
    <citation type="submission" date="2023-05" db="EMBL/GenBank/DDBJ databases">
        <authorList>
            <consortium name="Lawrence Berkeley National Laboratory"/>
            <person name="Steindorff A."/>
            <person name="Hensen N."/>
            <person name="Bonometti L."/>
            <person name="Westerberg I."/>
            <person name="Brannstrom I.O."/>
            <person name="Guillou S."/>
            <person name="Cros-Aarteil S."/>
            <person name="Calhoun S."/>
            <person name="Haridas S."/>
            <person name="Kuo A."/>
            <person name="Mondo S."/>
            <person name="Pangilinan J."/>
            <person name="Riley R."/>
            <person name="Labutti K."/>
            <person name="Andreopoulos B."/>
            <person name="Lipzen A."/>
            <person name="Chen C."/>
            <person name="Yanf M."/>
            <person name="Daum C."/>
            <person name="Ng V."/>
            <person name="Clum A."/>
            <person name="Ohm R."/>
            <person name="Martin F."/>
            <person name="Silar P."/>
            <person name="Natvig D."/>
            <person name="Lalanne C."/>
            <person name="Gautier V."/>
            <person name="Ament-Velasquez S.L."/>
            <person name="Kruys A."/>
            <person name="Hutchinson M.I."/>
            <person name="Powell A.J."/>
            <person name="Barry K."/>
            <person name="Miller A.N."/>
            <person name="Grigoriev I.V."/>
            <person name="Debuchy R."/>
            <person name="Gladieux P."/>
            <person name="Thoren M.H."/>
            <person name="Johannesson H."/>
        </authorList>
    </citation>
    <scope>NUCLEOTIDE SEQUENCE</scope>
    <source>
        <strain evidence="1">CBS 731.68</strain>
    </source>
</reference>
<dbReference type="RefSeq" id="XP_062650953.1">
    <property type="nucleotide sequence ID" value="XM_062789862.1"/>
</dbReference>
<proteinExistence type="predicted"/>
<dbReference type="AlphaFoldDB" id="A0AAN6U6A7"/>
<dbReference type="PANTHER" id="PTHR42100">
    <property type="entry name" value="OXIDOREDUCTASE 178 KDA SUBUNIT, PUTATIVE (AFU_ORTHOLOGUE AFUA_8G04320)-RELATED"/>
    <property type="match status" value="1"/>
</dbReference>
<keyword evidence="2" id="KW-1185">Reference proteome</keyword>
<dbReference type="EMBL" id="MU853224">
    <property type="protein sequence ID" value="KAK4127182.1"/>
    <property type="molecule type" value="Genomic_DNA"/>
</dbReference>
<evidence type="ECO:0000313" key="1">
    <source>
        <dbReference type="EMBL" id="KAK4127182.1"/>
    </source>
</evidence>
<protein>
    <submittedName>
        <fullName evidence="1">Uncharacterized protein</fullName>
    </submittedName>
</protein>
<dbReference type="GeneID" id="87826632"/>
<organism evidence="1 2">
    <name type="scientific">Parathielavia appendiculata</name>
    <dbReference type="NCBI Taxonomy" id="2587402"/>
    <lineage>
        <taxon>Eukaryota</taxon>
        <taxon>Fungi</taxon>
        <taxon>Dikarya</taxon>
        <taxon>Ascomycota</taxon>
        <taxon>Pezizomycotina</taxon>
        <taxon>Sordariomycetes</taxon>
        <taxon>Sordariomycetidae</taxon>
        <taxon>Sordariales</taxon>
        <taxon>Chaetomiaceae</taxon>
        <taxon>Parathielavia</taxon>
    </lineage>
</organism>
<accession>A0AAN6U6A7</accession>
<dbReference type="GO" id="GO:0005739">
    <property type="term" value="C:mitochondrion"/>
    <property type="evidence" value="ECO:0007669"/>
    <property type="project" value="InterPro"/>
</dbReference>
<reference evidence="1" key="1">
    <citation type="journal article" date="2023" name="Mol. Phylogenet. Evol.">
        <title>Genome-scale phylogeny and comparative genomics of the fungal order Sordariales.</title>
        <authorList>
            <person name="Hensen N."/>
            <person name="Bonometti L."/>
            <person name="Westerberg I."/>
            <person name="Brannstrom I.O."/>
            <person name="Guillou S."/>
            <person name="Cros-Aarteil S."/>
            <person name="Calhoun S."/>
            <person name="Haridas S."/>
            <person name="Kuo A."/>
            <person name="Mondo S."/>
            <person name="Pangilinan J."/>
            <person name="Riley R."/>
            <person name="LaButti K."/>
            <person name="Andreopoulos B."/>
            <person name="Lipzen A."/>
            <person name="Chen C."/>
            <person name="Yan M."/>
            <person name="Daum C."/>
            <person name="Ng V."/>
            <person name="Clum A."/>
            <person name="Steindorff A."/>
            <person name="Ohm R.A."/>
            <person name="Martin F."/>
            <person name="Silar P."/>
            <person name="Natvig D.O."/>
            <person name="Lalanne C."/>
            <person name="Gautier V."/>
            <person name="Ament-Velasquez S.L."/>
            <person name="Kruys A."/>
            <person name="Hutchinson M.I."/>
            <person name="Powell A.J."/>
            <person name="Barry K."/>
            <person name="Miller A.N."/>
            <person name="Grigoriev I.V."/>
            <person name="Debuchy R."/>
            <person name="Gladieux P."/>
            <person name="Hiltunen Thoren M."/>
            <person name="Johannesson H."/>
        </authorList>
    </citation>
    <scope>NUCLEOTIDE SEQUENCE</scope>
    <source>
        <strain evidence="1">CBS 731.68</strain>
    </source>
</reference>
<dbReference type="PANTHER" id="PTHR42100:SF1">
    <property type="entry name" value="OXIDOREDUCTASE 178 KDA SUBUNIT, PUTATIVE (AFU_ORTHOLOGUE AFUA_8G04320)-RELATED"/>
    <property type="match status" value="1"/>
</dbReference>
<dbReference type="InterPro" id="IPR034444">
    <property type="entry name" value="Nuo17.8"/>
</dbReference>
<gene>
    <name evidence="1" type="ORF">N657DRAFT_589193</name>
</gene>
<comment type="caution">
    <text evidence="1">The sequence shown here is derived from an EMBL/GenBank/DDBJ whole genome shotgun (WGS) entry which is preliminary data.</text>
</comment>
<dbReference type="Proteomes" id="UP001302602">
    <property type="component" value="Unassembled WGS sequence"/>
</dbReference>
<name>A0AAN6U6A7_9PEZI</name>
<sequence length="175" mass="19819">MSALRQRAARLALQFRTVRPGTARNTRSYASDHGHHEAPHAVEESLGPAFYITLATFTGSIFVYSISRPGENGESTIHRWLRKISDYGTEWETRNHLMTAALEQAAHDKHLLYGAERSRHYELTYPEVFTHGSPFNVPAGHYANIDKVVAHYKKQYHEDEARKAKKLAAASETSQ</sequence>